<dbReference type="PANTHER" id="PTHR37483:SF1">
    <property type="entry name" value="UPF0125 PROTEIN RATB"/>
    <property type="match status" value="1"/>
</dbReference>
<comment type="caution">
    <text evidence="4">The sequence shown here is derived from an EMBL/GenBank/DDBJ whole genome shotgun (WGS) entry which is preliminary data.</text>
</comment>
<dbReference type="SUPFAM" id="SSF54285">
    <property type="entry name" value="MoaD/ThiS"/>
    <property type="match status" value="1"/>
</dbReference>
<dbReference type="HAMAP" id="MF_00460">
    <property type="entry name" value="UPF0125_RnfH"/>
    <property type="match status" value="1"/>
</dbReference>
<name>A0ABT6JGR8_9GAMM</name>
<gene>
    <name evidence="4" type="ORF">QFW80_04965</name>
</gene>
<evidence type="ECO:0000256" key="1">
    <source>
        <dbReference type="ARBA" id="ARBA00010645"/>
    </source>
</evidence>
<dbReference type="EMBL" id="JARXRN010000020">
    <property type="protein sequence ID" value="MDH5829869.1"/>
    <property type="molecule type" value="Genomic_DNA"/>
</dbReference>
<proteinExistence type="inferred from homology"/>
<protein>
    <recommendedName>
        <fullName evidence="2">UPF0125 protein QFW80_04965</fullName>
    </recommendedName>
</protein>
<sequence length="93" mass="10017">MVAGVRVQVVRAWPDRFDTEDLSLPEGATVADALAATRIAQAGVAGTAVYGERVQPDAPLRDGDRLELLGPLLADPKDARRRRAQAQAGRTRR</sequence>
<keyword evidence="5" id="KW-1185">Reference proteome</keyword>
<dbReference type="Gene3D" id="3.10.20.280">
    <property type="entry name" value="RnfH-like"/>
    <property type="match status" value="1"/>
</dbReference>
<evidence type="ECO:0000256" key="3">
    <source>
        <dbReference type="SAM" id="MobiDB-lite"/>
    </source>
</evidence>
<feature type="region of interest" description="Disordered" evidence="3">
    <location>
        <begin position="74"/>
        <end position="93"/>
    </location>
</feature>
<feature type="compositionally biased region" description="Basic residues" evidence="3">
    <location>
        <begin position="79"/>
        <end position="93"/>
    </location>
</feature>
<dbReference type="PANTHER" id="PTHR37483">
    <property type="entry name" value="UPF0125 PROTEIN RATB"/>
    <property type="match status" value="1"/>
</dbReference>
<evidence type="ECO:0000313" key="5">
    <source>
        <dbReference type="Proteomes" id="UP001156831"/>
    </source>
</evidence>
<dbReference type="InterPro" id="IPR016155">
    <property type="entry name" value="Mopterin_synth/thiamin_S_b"/>
</dbReference>
<reference evidence="4 5" key="1">
    <citation type="submission" date="2023-04" db="EMBL/GenBank/DDBJ databases">
        <title>Luteimonas sp. M1R5S18.</title>
        <authorList>
            <person name="Sun J.-Q."/>
        </authorList>
    </citation>
    <scope>NUCLEOTIDE SEQUENCE [LARGE SCALE GENOMIC DNA]</scope>
    <source>
        <strain evidence="4 5">M1R5S18</strain>
    </source>
</reference>
<dbReference type="InterPro" id="IPR037021">
    <property type="entry name" value="RnfH_sf"/>
</dbReference>
<evidence type="ECO:0000313" key="4">
    <source>
        <dbReference type="EMBL" id="MDH5829869.1"/>
    </source>
</evidence>
<organism evidence="4 5">
    <name type="scientific">Luteimonas rhizosphaericola</name>
    <dbReference type="NCBI Taxonomy" id="3042024"/>
    <lineage>
        <taxon>Bacteria</taxon>
        <taxon>Pseudomonadati</taxon>
        <taxon>Pseudomonadota</taxon>
        <taxon>Gammaproteobacteria</taxon>
        <taxon>Lysobacterales</taxon>
        <taxon>Lysobacteraceae</taxon>
        <taxon>Luteimonas</taxon>
    </lineage>
</organism>
<dbReference type="InterPro" id="IPR005346">
    <property type="entry name" value="RnfH"/>
</dbReference>
<dbReference type="Proteomes" id="UP001156831">
    <property type="component" value="Unassembled WGS sequence"/>
</dbReference>
<dbReference type="Pfam" id="PF03658">
    <property type="entry name" value="Ub-RnfH"/>
    <property type="match status" value="1"/>
</dbReference>
<comment type="similarity">
    <text evidence="1 2">Belongs to the UPF0125 (RnfH) family.</text>
</comment>
<dbReference type="NCBIfam" id="NF002490">
    <property type="entry name" value="PRK01777.1"/>
    <property type="match status" value="1"/>
</dbReference>
<evidence type="ECO:0000256" key="2">
    <source>
        <dbReference type="HAMAP-Rule" id="MF_00460"/>
    </source>
</evidence>
<accession>A0ABT6JGR8</accession>